<accession>A0A1X7BTU8</accession>
<evidence type="ECO:0000259" key="1">
    <source>
        <dbReference type="Pfam" id="PF00578"/>
    </source>
</evidence>
<dbReference type="AlphaFoldDB" id="A0A1X7BTU8"/>
<dbReference type="PANTHER" id="PTHR42852">
    <property type="entry name" value="THIOL:DISULFIDE INTERCHANGE PROTEIN DSBE"/>
    <property type="match status" value="1"/>
</dbReference>
<feature type="domain" description="Alkyl hydroperoxide reductase subunit C/ Thiol specific antioxidant" evidence="1">
    <location>
        <begin position="3"/>
        <end position="129"/>
    </location>
</feature>
<dbReference type="Proteomes" id="UP000193224">
    <property type="component" value="Unassembled WGS sequence"/>
</dbReference>
<keyword evidence="3" id="KW-1185">Reference proteome</keyword>
<dbReference type="GO" id="GO:0016491">
    <property type="term" value="F:oxidoreductase activity"/>
    <property type="evidence" value="ECO:0007669"/>
    <property type="project" value="InterPro"/>
</dbReference>
<sequence length="173" mass="18523">MQAPELSISHWFNTDQDVTLGILRGRVVVIEAFQMLCPGCVLHGIPLAQSIQRTFAGDQVAVIGIHTVFEHHEAMTPVSLKAFLHEYRISFPVRVDKPGAGPLPETMAAFDMRGTPSLIVLDQAGQIAAHHFGQVSEMQIGAQIATLLANGPKVADQVDQSPSGDACELGGCD</sequence>
<proteinExistence type="predicted"/>
<dbReference type="GO" id="GO:0016209">
    <property type="term" value="F:antioxidant activity"/>
    <property type="evidence" value="ECO:0007669"/>
    <property type="project" value="InterPro"/>
</dbReference>
<dbReference type="Gene3D" id="3.40.30.10">
    <property type="entry name" value="Glutaredoxin"/>
    <property type="match status" value="1"/>
</dbReference>
<gene>
    <name evidence="2" type="ORF">ROA7745_02838</name>
</gene>
<evidence type="ECO:0000313" key="3">
    <source>
        <dbReference type="Proteomes" id="UP000193224"/>
    </source>
</evidence>
<protein>
    <submittedName>
        <fullName evidence="2">Thiol-disulfide oxidoreductase</fullName>
    </submittedName>
</protein>
<dbReference type="Pfam" id="PF00578">
    <property type="entry name" value="AhpC-TSA"/>
    <property type="match status" value="1"/>
</dbReference>
<dbReference type="InterPro" id="IPR000866">
    <property type="entry name" value="AhpC/TSA"/>
</dbReference>
<name>A0A1X7BTU8_9RHOB</name>
<dbReference type="SUPFAM" id="SSF52833">
    <property type="entry name" value="Thioredoxin-like"/>
    <property type="match status" value="1"/>
</dbReference>
<dbReference type="EMBL" id="FWXB01000011">
    <property type="protein sequence ID" value="SMC13004.1"/>
    <property type="molecule type" value="Genomic_DNA"/>
</dbReference>
<dbReference type="InterPro" id="IPR050553">
    <property type="entry name" value="Thioredoxin_ResA/DsbE_sf"/>
</dbReference>
<dbReference type="OrthoDB" id="9811352at2"/>
<organism evidence="2 3">
    <name type="scientific">Roseovarius aestuarii</name>
    <dbReference type="NCBI Taxonomy" id="475083"/>
    <lineage>
        <taxon>Bacteria</taxon>
        <taxon>Pseudomonadati</taxon>
        <taxon>Pseudomonadota</taxon>
        <taxon>Alphaproteobacteria</taxon>
        <taxon>Rhodobacterales</taxon>
        <taxon>Roseobacteraceae</taxon>
        <taxon>Roseovarius</taxon>
    </lineage>
</organism>
<reference evidence="2 3" key="1">
    <citation type="submission" date="2017-03" db="EMBL/GenBank/DDBJ databases">
        <authorList>
            <person name="Afonso C.L."/>
            <person name="Miller P.J."/>
            <person name="Scott M.A."/>
            <person name="Spackman E."/>
            <person name="Goraichik I."/>
            <person name="Dimitrov K.M."/>
            <person name="Suarez D.L."/>
            <person name="Swayne D.E."/>
        </authorList>
    </citation>
    <scope>NUCLEOTIDE SEQUENCE [LARGE SCALE GENOMIC DNA]</scope>
    <source>
        <strain evidence="2 3">CECT 7745</strain>
    </source>
</reference>
<evidence type="ECO:0000313" key="2">
    <source>
        <dbReference type="EMBL" id="SMC13004.1"/>
    </source>
</evidence>
<dbReference type="PANTHER" id="PTHR42852:SF13">
    <property type="entry name" value="PROTEIN DIPZ"/>
    <property type="match status" value="1"/>
</dbReference>
<dbReference type="InterPro" id="IPR036249">
    <property type="entry name" value="Thioredoxin-like_sf"/>
</dbReference>
<dbReference type="RefSeq" id="WP_085800958.1">
    <property type="nucleotide sequence ID" value="NZ_FWXB01000011.1"/>
</dbReference>